<dbReference type="InterPro" id="IPR023631">
    <property type="entry name" value="Amidase_dom"/>
</dbReference>
<dbReference type="InterPro" id="IPR036928">
    <property type="entry name" value="AS_sf"/>
</dbReference>
<dbReference type="STRING" id="3988.B9SQJ8"/>
<dbReference type="EMBL" id="EQ974087">
    <property type="protein sequence ID" value="EEF34105.1"/>
    <property type="molecule type" value="Genomic_DNA"/>
</dbReference>
<dbReference type="Proteomes" id="UP000008311">
    <property type="component" value="Unassembled WGS sequence"/>
</dbReference>
<dbReference type="GO" id="GO:0004040">
    <property type="term" value="F:amidase activity"/>
    <property type="evidence" value="ECO:0007669"/>
    <property type="project" value="UniProtKB-EC"/>
</dbReference>
<dbReference type="SUPFAM" id="SSF75304">
    <property type="entry name" value="Amidase signature (AS) enzymes"/>
    <property type="match status" value="1"/>
</dbReference>
<keyword evidence="3" id="KW-1185">Reference proteome</keyword>
<reference evidence="3" key="1">
    <citation type="journal article" date="2010" name="Nat. Biotechnol.">
        <title>Draft genome sequence of the oilseed species Ricinus communis.</title>
        <authorList>
            <person name="Chan A.P."/>
            <person name="Crabtree J."/>
            <person name="Zhao Q."/>
            <person name="Lorenzi H."/>
            <person name="Orvis J."/>
            <person name="Puiu D."/>
            <person name="Melake-Berhan A."/>
            <person name="Jones K.M."/>
            <person name="Redman J."/>
            <person name="Chen G."/>
            <person name="Cahoon E.B."/>
            <person name="Gedil M."/>
            <person name="Stanke M."/>
            <person name="Haas B.J."/>
            <person name="Wortman J.R."/>
            <person name="Fraser-Liggett C.M."/>
            <person name="Ravel J."/>
            <person name="Rabinowicz P.D."/>
        </authorList>
    </citation>
    <scope>NUCLEOTIDE SEQUENCE [LARGE SCALE GENOMIC DNA]</scope>
    <source>
        <strain evidence="3">cv. Hale</strain>
    </source>
</reference>
<proteinExistence type="predicted"/>
<name>B9SQJ8_RICCO</name>
<dbReference type="InParanoid" id="B9SQJ8"/>
<dbReference type="PANTHER" id="PTHR42678:SF25">
    <property type="entry name" value="AMIDASE C869.01"/>
    <property type="match status" value="1"/>
</dbReference>
<gene>
    <name evidence="2" type="ORF">RCOM_0739060</name>
</gene>
<dbReference type="AlphaFoldDB" id="B9SQJ8"/>
<protein>
    <submittedName>
        <fullName evidence="2">Amidase, putative</fullName>
        <ecNumber evidence="2">3.5.1.4</ecNumber>
    </submittedName>
</protein>
<dbReference type="Pfam" id="PF01425">
    <property type="entry name" value="Amidase"/>
    <property type="match status" value="1"/>
</dbReference>
<dbReference type="eggNOG" id="KOG1211">
    <property type="taxonomic scope" value="Eukaryota"/>
</dbReference>
<keyword evidence="2" id="KW-0378">Hydrolase</keyword>
<accession>B9SQJ8</accession>
<dbReference type="EC" id="3.5.1.4" evidence="2"/>
<sequence>MEITVFSSSSLISLLVFINFFNTIYSSQFSIKEATVKEIQLAFMQNKLTSKQLVTFYLNQIQTLNPLLRSVLEINPDALDQAEKADRERQLNQGGRSLGELHGIPVLIKDGIGTKDKLNTTCGSYALLGSEVARDAGVVEKLRCAGAVILGKASQSEWYRTRSMEIPDGRCARGGQAVNPYVKWGNPCGSSSGSAISVATNMVAVSLGTETDASILCPSDCNSVVGLKPTVGLTSRAGVVPVSPRQDTVGPICRTVSDAVYVLDAIVGFDPRDYAATKEAAKYIPAGGYKQFLTEDGLKGKRLGVVRYPFSESSNDSTIFSTFNQHLEVLRQEGATVLDNLQIANIDVIVDPSQSGEALAMLLEFKLTINQYLDELIKSPVRSLAEIITFNKDNPDLEEMSKYGQDLFIASEMTEGLGNEEIKAVKEQVNAMVTLGWTASPVLAIGDYPAISVPAGYGSNGMPFGICFGGLKGMEPKLIEVAYAFEQATMSRRPPPSCHQSLNLDENEK</sequence>
<dbReference type="Gene3D" id="3.90.1300.10">
    <property type="entry name" value="Amidase signature (AS) domain"/>
    <property type="match status" value="1"/>
</dbReference>
<evidence type="ECO:0000313" key="3">
    <source>
        <dbReference type="Proteomes" id="UP000008311"/>
    </source>
</evidence>
<organism evidence="2 3">
    <name type="scientific">Ricinus communis</name>
    <name type="common">Castor bean</name>
    <dbReference type="NCBI Taxonomy" id="3988"/>
    <lineage>
        <taxon>Eukaryota</taxon>
        <taxon>Viridiplantae</taxon>
        <taxon>Streptophyta</taxon>
        <taxon>Embryophyta</taxon>
        <taxon>Tracheophyta</taxon>
        <taxon>Spermatophyta</taxon>
        <taxon>Magnoliopsida</taxon>
        <taxon>eudicotyledons</taxon>
        <taxon>Gunneridae</taxon>
        <taxon>Pentapetalae</taxon>
        <taxon>rosids</taxon>
        <taxon>fabids</taxon>
        <taxon>Malpighiales</taxon>
        <taxon>Euphorbiaceae</taxon>
        <taxon>Acalyphoideae</taxon>
        <taxon>Acalypheae</taxon>
        <taxon>Ricinus</taxon>
    </lineage>
</organism>
<evidence type="ECO:0000313" key="2">
    <source>
        <dbReference type="EMBL" id="EEF34105.1"/>
    </source>
</evidence>
<dbReference type="PANTHER" id="PTHR42678">
    <property type="entry name" value="AMIDASE"/>
    <property type="match status" value="1"/>
</dbReference>
<evidence type="ECO:0000259" key="1">
    <source>
        <dbReference type="Pfam" id="PF01425"/>
    </source>
</evidence>
<feature type="domain" description="Amidase" evidence="1">
    <location>
        <begin position="53"/>
        <end position="351"/>
    </location>
</feature>